<proteinExistence type="predicted"/>
<reference evidence="1 2" key="1">
    <citation type="submission" date="2019-07" db="EMBL/GenBank/DDBJ databases">
        <title>The pathways for chlorine oxyanion respiration interact through the shared metabolite chlorate.</title>
        <authorList>
            <person name="Barnum T.P."/>
            <person name="Cheng Y."/>
            <person name="Hill K.A."/>
            <person name="Lucas L.N."/>
            <person name="Carlson H.K."/>
            <person name="Coates J.D."/>
        </authorList>
    </citation>
    <scope>NUCLEOTIDE SEQUENCE [LARGE SCALE GENOMIC DNA]</scope>
    <source>
        <strain evidence="1 2">SFB-3</strain>
    </source>
</reference>
<evidence type="ECO:0000313" key="1">
    <source>
        <dbReference type="EMBL" id="TVO55355.1"/>
    </source>
</evidence>
<dbReference type="RefSeq" id="WP_144309963.1">
    <property type="nucleotide sequence ID" value="NZ_VMNK01000011.1"/>
</dbReference>
<sequence length="109" mass="12848">MELLDRYNALQAEVFAYFGYVEDWCVLPLDDARQYFWKLDGEGPGTVKFADTEEELANEEGQYYENEIYTQRHLPKWVYRGADFTMIAVDTHTDGNKFLQVFANAKERM</sequence>
<dbReference type="EMBL" id="VMNK01000011">
    <property type="protein sequence ID" value="TVO55355.1"/>
    <property type="molecule type" value="Genomic_DNA"/>
</dbReference>
<protein>
    <submittedName>
        <fullName evidence="1">Uncharacterized protein</fullName>
    </submittedName>
</protein>
<dbReference type="AlphaFoldDB" id="A0A557QR24"/>
<comment type="caution">
    <text evidence="1">The sequence shown here is derived from an EMBL/GenBank/DDBJ whole genome shotgun (WGS) entry which is preliminary data.</text>
</comment>
<accession>A0A557QR24</accession>
<name>A0A557QR24_9RHOO</name>
<evidence type="ECO:0000313" key="2">
    <source>
        <dbReference type="Proteomes" id="UP000319502"/>
    </source>
</evidence>
<keyword evidence="2" id="KW-1185">Reference proteome</keyword>
<gene>
    <name evidence="1" type="ORF">FHP91_12825</name>
</gene>
<dbReference type="Proteomes" id="UP000319502">
    <property type="component" value="Unassembled WGS sequence"/>
</dbReference>
<dbReference type="OrthoDB" id="9967002at2"/>
<organism evidence="1 2">
    <name type="scientific">Denitromonas halophila</name>
    <dbReference type="NCBI Taxonomy" id="1629404"/>
    <lineage>
        <taxon>Bacteria</taxon>
        <taxon>Pseudomonadati</taxon>
        <taxon>Pseudomonadota</taxon>
        <taxon>Betaproteobacteria</taxon>
        <taxon>Rhodocyclales</taxon>
        <taxon>Zoogloeaceae</taxon>
        <taxon>Denitromonas</taxon>
    </lineage>
</organism>